<feature type="compositionally biased region" description="Basic and acidic residues" evidence="1">
    <location>
        <begin position="353"/>
        <end position="365"/>
    </location>
</feature>
<feature type="compositionally biased region" description="Polar residues" evidence="1">
    <location>
        <begin position="180"/>
        <end position="210"/>
    </location>
</feature>
<dbReference type="EMBL" id="VSWC01000028">
    <property type="protein sequence ID" value="KAA1108734.1"/>
    <property type="molecule type" value="Genomic_DNA"/>
</dbReference>
<feature type="compositionally biased region" description="Polar residues" evidence="1">
    <location>
        <begin position="321"/>
        <end position="330"/>
    </location>
</feature>
<evidence type="ECO:0000313" key="3">
    <source>
        <dbReference type="Proteomes" id="UP000324748"/>
    </source>
</evidence>
<feature type="region of interest" description="Disordered" evidence="1">
    <location>
        <begin position="44"/>
        <end position="96"/>
    </location>
</feature>
<sequence>MFSPSSIQEKRDIVGASHLHPTASFRVELFFQGLGNRWNGALSDIPSGASGPGTRHQDLYPEGTRRGKRNQQSTGKAQETQHPCIRPTTNNQRWGSHSTVRACVGQLKGISSSNNTIKNNSSPSIRTQKQCLVDVYSQAPFSHLKIRGAISASDSISDLPHTPDGAATAWRAYDPPSCPPVSSETSKYQLSASTNFQSPSTNHGHQTAPSKRSFHSLKTIINHQNRSLPDEHDTRLSASLIDLQQDPAHRLSSSSTLPGSTHASTQFASQRHSRDNSFAPTSCSTQFDTIRTFQTARDHPNLNNDDDEDDPDPTEDLTLTTSQFPINNHLNGDLRPPPPLLASKPDFVTRLWDQSDHQEPPHESEESPANLSDQTSCQTDPTDLCDPSPPGPD</sequence>
<comment type="caution">
    <text evidence="2">The sequence shown here is derived from an EMBL/GenBank/DDBJ whole genome shotgun (WGS) entry which is preliminary data.</text>
</comment>
<feature type="compositionally biased region" description="Basic and acidic residues" evidence="1">
    <location>
        <begin position="55"/>
        <end position="65"/>
    </location>
</feature>
<proteinExistence type="predicted"/>
<protein>
    <submittedName>
        <fullName evidence="2">Uncharacterized protein</fullName>
    </submittedName>
</protein>
<dbReference type="AlphaFoldDB" id="A0A5B0Q6Z8"/>
<keyword evidence="3" id="KW-1185">Reference proteome</keyword>
<feature type="region of interest" description="Disordered" evidence="1">
    <location>
        <begin position="295"/>
        <end position="393"/>
    </location>
</feature>
<dbReference type="OrthoDB" id="2505396at2759"/>
<reference evidence="2 3" key="1">
    <citation type="submission" date="2019-05" db="EMBL/GenBank/DDBJ databases">
        <title>Emergence of the Ug99 lineage of the wheat stem rust pathogen through somatic hybridization.</title>
        <authorList>
            <person name="Li F."/>
            <person name="Upadhyaya N.M."/>
            <person name="Sperschneider J."/>
            <person name="Matny O."/>
            <person name="Nguyen-Phuc H."/>
            <person name="Mago R."/>
            <person name="Raley C."/>
            <person name="Miller M.E."/>
            <person name="Silverstein K.A.T."/>
            <person name="Henningsen E."/>
            <person name="Hirsch C.D."/>
            <person name="Visser B."/>
            <person name="Pretorius Z.A."/>
            <person name="Steffenson B.J."/>
            <person name="Schwessinger B."/>
            <person name="Dodds P.N."/>
            <person name="Figueroa M."/>
        </authorList>
    </citation>
    <scope>NUCLEOTIDE SEQUENCE [LARGE SCALE GENOMIC DNA]</scope>
    <source>
        <strain evidence="2">21-0</strain>
    </source>
</reference>
<accession>A0A5B0Q6Z8</accession>
<organism evidence="2 3">
    <name type="scientific">Puccinia graminis f. sp. tritici</name>
    <dbReference type="NCBI Taxonomy" id="56615"/>
    <lineage>
        <taxon>Eukaryota</taxon>
        <taxon>Fungi</taxon>
        <taxon>Dikarya</taxon>
        <taxon>Basidiomycota</taxon>
        <taxon>Pucciniomycotina</taxon>
        <taxon>Pucciniomycetes</taxon>
        <taxon>Pucciniales</taxon>
        <taxon>Pucciniaceae</taxon>
        <taxon>Puccinia</taxon>
    </lineage>
</organism>
<feature type="compositionally biased region" description="Polar residues" evidence="1">
    <location>
        <begin position="70"/>
        <end position="96"/>
    </location>
</feature>
<feature type="compositionally biased region" description="Acidic residues" evidence="1">
    <location>
        <begin position="304"/>
        <end position="315"/>
    </location>
</feature>
<dbReference type="Proteomes" id="UP000324748">
    <property type="component" value="Unassembled WGS sequence"/>
</dbReference>
<feature type="region of interest" description="Disordered" evidence="1">
    <location>
        <begin position="167"/>
        <end position="212"/>
    </location>
</feature>
<name>A0A5B0Q6Z8_PUCGR</name>
<evidence type="ECO:0000313" key="2">
    <source>
        <dbReference type="EMBL" id="KAA1108734.1"/>
    </source>
</evidence>
<evidence type="ECO:0000256" key="1">
    <source>
        <dbReference type="SAM" id="MobiDB-lite"/>
    </source>
</evidence>
<feature type="compositionally biased region" description="Polar residues" evidence="1">
    <location>
        <begin position="251"/>
        <end position="283"/>
    </location>
</feature>
<feature type="region of interest" description="Disordered" evidence="1">
    <location>
        <begin position="247"/>
        <end position="283"/>
    </location>
</feature>
<feature type="compositionally biased region" description="Polar residues" evidence="1">
    <location>
        <begin position="369"/>
        <end position="381"/>
    </location>
</feature>
<gene>
    <name evidence="2" type="ORF">PGT21_023489</name>
</gene>